<dbReference type="Proteomes" id="UP001497382">
    <property type="component" value="Unassembled WGS sequence"/>
</dbReference>
<evidence type="ECO:0000313" key="3">
    <source>
        <dbReference type="Proteomes" id="UP001497382"/>
    </source>
</evidence>
<feature type="coiled-coil region" evidence="1">
    <location>
        <begin position="2"/>
        <end position="32"/>
    </location>
</feature>
<evidence type="ECO:0000256" key="1">
    <source>
        <dbReference type="SAM" id="Coils"/>
    </source>
</evidence>
<proteinExistence type="predicted"/>
<evidence type="ECO:0000313" key="2">
    <source>
        <dbReference type="EMBL" id="CAL1285924.1"/>
    </source>
</evidence>
<name>A0AAV2APT4_9ARAC</name>
<dbReference type="EMBL" id="CAXIEN010000196">
    <property type="protein sequence ID" value="CAL1285924.1"/>
    <property type="molecule type" value="Genomic_DNA"/>
</dbReference>
<accession>A0AAV2APT4</accession>
<protein>
    <submittedName>
        <fullName evidence="2">Uncharacterized protein</fullName>
    </submittedName>
</protein>
<keyword evidence="1" id="KW-0175">Coiled coil</keyword>
<organism evidence="2 3">
    <name type="scientific">Larinioides sclopetarius</name>
    <dbReference type="NCBI Taxonomy" id="280406"/>
    <lineage>
        <taxon>Eukaryota</taxon>
        <taxon>Metazoa</taxon>
        <taxon>Ecdysozoa</taxon>
        <taxon>Arthropoda</taxon>
        <taxon>Chelicerata</taxon>
        <taxon>Arachnida</taxon>
        <taxon>Araneae</taxon>
        <taxon>Araneomorphae</taxon>
        <taxon>Entelegynae</taxon>
        <taxon>Araneoidea</taxon>
        <taxon>Araneidae</taxon>
        <taxon>Larinioides</taxon>
    </lineage>
</organism>
<reference evidence="2 3" key="1">
    <citation type="submission" date="2024-04" db="EMBL/GenBank/DDBJ databases">
        <authorList>
            <person name="Rising A."/>
            <person name="Reimegard J."/>
            <person name="Sonavane S."/>
            <person name="Akerstrom W."/>
            <person name="Nylinder S."/>
            <person name="Hedman E."/>
            <person name="Kallberg Y."/>
        </authorList>
    </citation>
    <scope>NUCLEOTIDE SEQUENCE [LARGE SCALE GENOMIC DNA]</scope>
</reference>
<dbReference type="AlphaFoldDB" id="A0AAV2APT4"/>
<comment type="caution">
    <text evidence="2">The sequence shown here is derived from an EMBL/GenBank/DDBJ whole genome shotgun (WGS) entry which is preliminary data.</text>
</comment>
<sequence>MREALAGNQRELAELREELERTRHQLEEERKGNQPTISRAIFDRVASQFLGRGNYPEFRLRQHRVFDQAARHSLRRHFRLARMLASMGHRQTVVDNDFINAIHILENF</sequence>
<keyword evidence="3" id="KW-1185">Reference proteome</keyword>
<gene>
    <name evidence="2" type="ORF">LARSCL_LOCUS13984</name>
</gene>